<name>I4A208_ORNRL</name>
<dbReference type="EMBL" id="CP003283">
    <property type="protein sequence ID" value="AFL97992.1"/>
    <property type="molecule type" value="Genomic_DNA"/>
</dbReference>
<evidence type="ECO:0000313" key="2">
    <source>
        <dbReference type="Proteomes" id="UP000006051"/>
    </source>
</evidence>
<dbReference type="GeneID" id="97258450"/>
<proteinExistence type="predicted"/>
<evidence type="ECO:0008006" key="3">
    <source>
        <dbReference type="Google" id="ProtNLM"/>
    </source>
</evidence>
<protein>
    <recommendedName>
        <fullName evidence="3">DUF748 domain-containing protein</fullName>
    </recommendedName>
</protein>
<reference evidence="1 2" key="1">
    <citation type="submission" date="2012-06" db="EMBL/GenBank/DDBJ databases">
        <title>The complete genome of Ornithobacterium rhinotracheale DSM 15997.</title>
        <authorList>
            <consortium name="US DOE Joint Genome Institute (JGI-PGF)"/>
            <person name="Lucas S."/>
            <person name="Copeland A."/>
            <person name="Lapidus A."/>
            <person name="Goodwin L."/>
            <person name="Pitluck S."/>
            <person name="Peters L."/>
            <person name="Mikhailova N."/>
            <person name="Teshima H."/>
            <person name="Kyrpides N."/>
            <person name="Mavromatis K."/>
            <person name="Pagani I."/>
            <person name="Ivanova N."/>
            <person name="Ovchinnikova G."/>
            <person name="Zeytun A."/>
            <person name="Detter J.C."/>
            <person name="Han C."/>
            <person name="Land M."/>
            <person name="Hauser L."/>
            <person name="Markowitz V."/>
            <person name="Cheng J.-F."/>
            <person name="Hugenholtz P."/>
            <person name="Woyke T."/>
            <person name="Wu D."/>
            <person name="Lang E."/>
            <person name="Kopitz M."/>
            <person name="Brambilla E."/>
            <person name="Klenk H.-P."/>
            <person name="Eisen J.A."/>
        </authorList>
    </citation>
    <scope>NUCLEOTIDE SEQUENCE [LARGE SCALE GENOMIC DNA]</scope>
    <source>
        <strain evidence="2">ATCC 51463 / DSM 15997 / CCUG 23171 / LMG 9086</strain>
    </source>
</reference>
<dbReference type="HOGENOM" id="CLU_027065_1_0_10"/>
<keyword evidence="2" id="KW-1185">Reference proteome</keyword>
<gene>
    <name evidence="1" type="ordered locus">Ornrh_1845</name>
</gene>
<dbReference type="AlphaFoldDB" id="I4A208"/>
<dbReference type="KEGG" id="orh:Ornrh_1845"/>
<sequence>MISSKRKKWFIGGGILAILLLISGGVYSYFDREIEAQIKTLIKENLPDNIQLDYKKLNVNLFTASFKVEEPKVYLRDKGIRVNMDVARVSGINLWEIVVNDHIDVGKIDFRGVDAEVNPMQRDTTFVKKKTPKDNLEISISKILININSFKVINQKGQQKLDLENSNLALRNLMVKTNPADEDESLKYEINDFEVDSLHVMLSKTREVSIGHLKLDSIRAFAQNVNLELKDQGVALDLGELNFHRIGLNSILRQDTIRIKRIDLKNAAVKITPSKEAAPKVDSTERENKMIWVEQFRVKNLSLNKIEEGSKLATSIGEAATYIKDIKILTQPEDGQRGFSYHLVELKAKDIVSPFKTGLHTMKIASLDMDSTNIDIKKLSIHPNYSRLEFQTHIKEQKDVIDLEIPSLSILNYKYDNGNDKPMIYAEKVRLNQPDITVYRNKVTPEQTPRKPLYSEMLRKAKFGLDIPTIDIKNGKVVYEEHIDYRQKPGKIYFTNFNATITNLNNTQASNDQVLIAVNTLFMGAPTEVNWDFHIFKPADQFTISGTVKNLDPERLDTFFVHNLNAQIKGTVTWAKFNFKGNDKGAKGYMKMDFSNIEVDILTKKTKKKKKFWSTLANWLVKDDSKENEGKESKIIVVERNQQKSFFNLFWLCLKQGLVDNLL</sequence>
<accession>I4A208</accession>
<organism evidence="1 2">
    <name type="scientific">Ornithobacterium rhinotracheale (strain ATCC 51463 / DSM 15997 / CCUG 23171 / CIP 104009 / LMG 9086)</name>
    <dbReference type="NCBI Taxonomy" id="867902"/>
    <lineage>
        <taxon>Bacteria</taxon>
        <taxon>Pseudomonadati</taxon>
        <taxon>Bacteroidota</taxon>
        <taxon>Flavobacteriia</taxon>
        <taxon>Flavobacteriales</taxon>
        <taxon>Weeksellaceae</taxon>
        <taxon>Ornithobacterium</taxon>
    </lineage>
</organism>
<dbReference type="Proteomes" id="UP000006051">
    <property type="component" value="Chromosome"/>
</dbReference>
<dbReference type="RefSeq" id="WP_014791514.1">
    <property type="nucleotide sequence ID" value="NC_018016.1"/>
</dbReference>
<dbReference type="eggNOG" id="ENOG502Z80K">
    <property type="taxonomic scope" value="Bacteria"/>
</dbReference>
<evidence type="ECO:0000313" key="1">
    <source>
        <dbReference type="EMBL" id="AFL97992.1"/>
    </source>
</evidence>
<dbReference type="STRING" id="867902.Ornrh_1845"/>